<dbReference type="EMBL" id="FOXH01000013">
    <property type="protein sequence ID" value="SFQ26910.1"/>
    <property type="molecule type" value="Genomic_DNA"/>
</dbReference>
<sequence length="124" mass="14331">MKVLIAEDETLLLKLLTDKFQKEDFEVIACPDGFSAIEMYDKEFPDIVITDLQMPFSNGFELIFHIRNTRESSTPIIVLSNTNIESKIITSLELGASDFIEKPFRLNELIMRVRRLINVSLVRH</sequence>
<dbReference type="InterPro" id="IPR050595">
    <property type="entry name" value="Bact_response_regulator"/>
</dbReference>
<reference evidence="4 5" key="1">
    <citation type="submission" date="2016-10" db="EMBL/GenBank/DDBJ databases">
        <authorList>
            <person name="de Groot N.N."/>
        </authorList>
    </citation>
    <scope>NUCLEOTIDE SEQUENCE [LARGE SCALE GENOMIC DNA]</scope>
    <source>
        <strain evidence="5">E92,LMG 26720,CCM 7988</strain>
    </source>
</reference>
<keyword evidence="1 2" id="KW-0597">Phosphoprotein</keyword>
<evidence type="ECO:0000259" key="3">
    <source>
        <dbReference type="PROSITE" id="PS50110"/>
    </source>
</evidence>
<name>A0A1I5X4N1_9BACT</name>
<dbReference type="PROSITE" id="PS50110">
    <property type="entry name" value="RESPONSE_REGULATORY"/>
    <property type="match status" value="1"/>
</dbReference>
<dbReference type="InterPro" id="IPR011006">
    <property type="entry name" value="CheY-like_superfamily"/>
</dbReference>
<dbReference type="Proteomes" id="UP000199306">
    <property type="component" value="Unassembled WGS sequence"/>
</dbReference>
<organism evidence="4 5">
    <name type="scientific">Pseudarcicella hirudinis</name>
    <dbReference type="NCBI Taxonomy" id="1079859"/>
    <lineage>
        <taxon>Bacteria</taxon>
        <taxon>Pseudomonadati</taxon>
        <taxon>Bacteroidota</taxon>
        <taxon>Cytophagia</taxon>
        <taxon>Cytophagales</taxon>
        <taxon>Flectobacillaceae</taxon>
        <taxon>Pseudarcicella</taxon>
    </lineage>
</organism>
<evidence type="ECO:0000313" key="5">
    <source>
        <dbReference type="Proteomes" id="UP000199306"/>
    </source>
</evidence>
<dbReference type="GO" id="GO:0000160">
    <property type="term" value="P:phosphorelay signal transduction system"/>
    <property type="evidence" value="ECO:0007669"/>
    <property type="project" value="InterPro"/>
</dbReference>
<dbReference type="SUPFAM" id="SSF52172">
    <property type="entry name" value="CheY-like"/>
    <property type="match status" value="1"/>
</dbReference>
<dbReference type="PANTHER" id="PTHR44591:SF3">
    <property type="entry name" value="RESPONSE REGULATORY DOMAIN-CONTAINING PROTEIN"/>
    <property type="match status" value="1"/>
</dbReference>
<protein>
    <submittedName>
        <fullName evidence="4">Response regulator receiver domain-containing protein</fullName>
    </submittedName>
</protein>
<keyword evidence="5" id="KW-1185">Reference proteome</keyword>
<dbReference type="InterPro" id="IPR001789">
    <property type="entry name" value="Sig_transdc_resp-reg_receiver"/>
</dbReference>
<accession>A0A1I5X4N1</accession>
<dbReference type="Gene3D" id="3.40.50.2300">
    <property type="match status" value="1"/>
</dbReference>
<feature type="modified residue" description="4-aspartylphosphate" evidence="2">
    <location>
        <position position="51"/>
    </location>
</feature>
<evidence type="ECO:0000256" key="1">
    <source>
        <dbReference type="ARBA" id="ARBA00022553"/>
    </source>
</evidence>
<evidence type="ECO:0000313" key="4">
    <source>
        <dbReference type="EMBL" id="SFQ26910.1"/>
    </source>
</evidence>
<dbReference type="PANTHER" id="PTHR44591">
    <property type="entry name" value="STRESS RESPONSE REGULATOR PROTEIN 1"/>
    <property type="match status" value="1"/>
</dbReference>
<dbReference type="SMART" id="SM00448">
    <property type="entry name" value="REC"/>
    <property type="match status" value="1"/>
</dbReference>
<dbReference type="OrthoDB" id="9789181at2"/>
<dbReference type="RefSeq" id="WP_092018835.1">
    <property type="nucleotide sequence ID" value="NZ_FOXH01000013.1"/>
</dbReference>
<proteinExistence type="predicted"/>
<evidence type="ECO:0000256" key="2">
    <source>
        <dbReference type="PROSITE-ProRule" id="PRU00169"/>
    </source>
</evidence>
<dbReference type="AlphaFoldDB" id="A0A1I5X4N1"/>
<dbReference type="STRING" id="1079859.SAMN04515674_113133"/>
<feature type="domain" description="Response regulatory" evidence="3">
    <location>
        <begin position="2"/>
        <end position="117"/>
    </location>
</feature>
<gene>
    <name evidence="4" type="ORF">SAMN04515674_113133</name>
</gene>
<dbReference type="Pfam" id="PF00072">
    <property type="entry name" value="Response_reg"/>
    <property type="match status" value="1"/>
</dbReference>